<dbReference type="SUPFAM" id="SSF52540">
    <property type="entry name" value="P-loop containing nucleoside triphosphate hydrolases"/>
    <property type="match status" value="1"/>
</dbReference>
<gene>
    <name evidence="5" type="ORF">ACFFSA_03930</name>
</gene>
<dbReference type="PROSITE" id="PS00211">
    <property type="entry name" value="ABC_TRANSPORTER_1"/>
    <property type="match status" value="1"/>
</dbReference>
<dbReference type="InterPro" id="IPR017871">
    <property type="entry name" value="ABC_transporter-like_CS"/>
</dbReference>
<dbReference type="PANTHER" id="PTHR24220:SF86">
    <property type="entry name" value="ABC TRANSPORTER ABCH.1"/>
    <property type="match status" value="1"/>
</dbReference>
<dbReference type="InterPro" id="IPR017911">
    <property type="entry name" value="MacB-like_ATP-bd"/>
</dbReference>
<evidence type="ECO:0000313" key="6">
    <source>
        <dbReference type="Proteomes" id="UP001589532"/>
    </source>
</evidence>
<keyword evidence="2" id="KW-0547">Nucleotide-binding</keyword>
<evidence type="ECO:0000313" key="5">
    <source>
        <dbReference type="EMBL" id="MFB9622221.1"/>
    </source>
</evidence>
<proteinExistence type="predicted"/>
<evidence type="ECO:0000256" key="2">
    <source>
        <dbReference type="ARBA" id="ARBA00022741"/>
    </source>
</evidence>
<dbReference type="PANTHER" id="PTHR24220">
    <property type="entry name" value="IMPORT ATP-BINDING PROTEIN"/>
    <property type="match status" value="1"/>
</dbReference>
<dbReference type="Gene3D" id="3.40.50.300">
    <property type="entry name" value="P-loop containing nucleotide triphosphate hydrolases"/>
    <property type="match status" value="1"/>
</dbReference>
<dbReference type="SMART" id="SM00382">
    <property type="entry name" value="AAA"/>
    <property type="match status" value="1"/>
</dbReference>
<dbReference type="GO" id="GO:0005524">
    <property type="term" value="F:ATP binding"/>
    <property type="evidence" value="ECO:0007669"/>
    <property type="project" value="UniProtKB-KW"/>
</dbReference>
<evidence type="ECO:0000259" key="4">
    <source>
        <dbReference type="PROSITE" id="PS50893"/>
    </source>
</evidence>
<accession>A0ABV5RS18</accession>
<dbReference type="CDD" id="cd03255">
    <property type="entry name" value="ABC_MJ0796_LolCDE_FtsE"/>
    <property type="match status" value="1"/>
</dbReference>
<comment type="caution">
    <text evidence="5">The sequence shown here is derived from an EMBL/GenBank/DDBJ whole genome shotgun (WGS) entry which is preliminary data.</text>
</comment>
<feature type="domain" description="ABC transporter" evidence="4">
    <location>
        <begin position="2"/>
        <end position="215"/>
    </location>
</feature>
<evidence type="ECO:0000256" key="1">
    <source>
        <dbReference type="ARBA" id="ARBA00022448"/>
    </source>
</evidence>
<evidence type="ECO:0000256" key="3">
    <source>
        <dbReference type="ARBA" id="ARBA00022840"/>
    </source>
</evidence>
<reference evidence="5 6" key="1">
    <citation type="submission" date="2024-09" db="EMBL/GenBank/DDBJ databases">
        <authorList>
            <person name="Sun Q."/>
            <person name="Mori K."/>
        </authorList>
    </citation>
    <scope>NUCLEOTIDE SEQUENCE [LARGE SCALE GENOMIC DNA]</scope>
    <source>
        <strain evidence="5 6">JCM 3143</strain>
    </source>
</reference>
<dbReference type="PROSITE" id="PS50893">
    <property type="entry name" value="ABC_TRANSPORTER_2"/>
    <property type="match status" value="1"/>
</dbReference>
<dbReference type="InterPro" id="IPR027417">
    <property type="entry name" value="P-loop_NTPase"/>
</dbReference>
<dbReference type="EMBL" id="JBHMBW010000002">
    <property type="protein sequence ID" value="MFB9622221.1"/>
    <property type="molecule type" value="Genomic_DNA"/>
</dbReference>
<protein>
    <submittedName>
        <fullName evidence="5">ABC transporter ATP-binding protein</fullName>
    </submittedName>
</protein>
<dbReference type="InterPro" id="IPR003439">
    <property type="entry name" value="ABC_transporter-like_ATP-bd"/>
</dbReference>
<organism evidence="5 6">
    <name type="scientific">Nonomuraea helvata</name>
    <dbReference type="NCBI Taxonomy" id="37484"/>
    <lineage>
        <taxon>Bacteria</taxon>
        <taxon>Bacillati</taxon>
        <taxon>Actinomycetota</taxon>
        <taxon>Actinomycetes</taxon>
        <taxon>Streptosporangiales</taxon>
        <taxon>Streptosporangiaceae</taxon>
        <taxon>Nonomuraea</taxon>
    </lineage>
</organism>
<dbReference type="InterPro" id="IPR015854">
    <property type="entry name" value="ABC_transpr_LolD-like"/>
</dbReference>
<sequence>MILVKELSKSFGRRTLWANLDLTVAGGQMLALTGPSGAGKSTLLNCIGLLESPTSGQILYEGADITRFGKRAGRRFRRDVLGYLFQSYALIENATVAENLEIATTVRADRRSRCRDALERVGLAGRDKEKIHHLSGGEQQRVALARLLVKRPSLILADEPTAALDTANAAMVLDTLREMSDAGSAVIIATHSEHIRGRCDAAFEVGAVGTAVTGP</sequence>
<keyword evidence="3 5" id="KW-0067">ATP-binding</keyword>
<keyword evidence="6" id="KW-1185">Reference proteome</keyword>
<dbReference type="Proteomes" id="UP001589532">
    <property type="component" value="Unassembled WGS sequence"/>
</dbReference>
<name>A0ABV5RS18_9ACTN</name>
<dbReference type="RefSeq" id="WP_345001567.1">
    <property type="nucleotide sequence ID" value="NZ_BAAAXV010000009.1"/>
</dbReference>
<keyword evidence="1" id="KW-0813">Transport</keyword>
<dbReference type="Pfam" id="PF00005">
    <property type="entry name" value="ABC_tran"/>
    <property type="match status" value="1"/>
</dbReference>
<dbReference type="InterPro" id="IPR003593">
    <property type="entry name" value="AAA+_ATPase"/>
</dbReference>